<dbReference type="InterPro" id="IPR036259">
    <property type="entry name" value="MFS_trans_sf"/>
</dbReference>
<feature type="domain" description="Major facilitator superfamily (MFS) profile" evidence="7">
    <location>
        <begin position="33"/>
        <end position="489"/>
    </location>
</feature>
<gene>
    <name evidence="8" type="ORF">QE405_001492</name>
</gene>
<dbReference type="PRINTS" id="PR01036">
    <property type="entry name" value="TCRTETB"/>
</dbReference>
<feature type="transmembrane region" description="Helical" evidence="6">
    <location>
        <begin position="299"/>
        <end position="319"/>
    </location>
</feature>
<organism evidence="8 9">
    <name type="scientific">Nocardioides zeae</name>
    <dbReference type="NCBI Taxonomy" id="1457234"/>
    <lineage>
        <taxon>Bacteria</taxon>
        <taxon>Bacillati</taxon>
        <taxon>Actinomycetota</taxon>
        <taxon>Actinomycetes</taxon>
        <taxon>Propionibacteriales</taxon>
        <taxon>Nocardioidaceae</taxon>
        <taxon>Nocardioides</taxon>
    </lineage>
</organism>
<protein>
    <submittedName>
        <fullName evidence="8">EmrB/QacA subfamily drug resistance transporter</fullName>
    </submittedName>
</protein>
<evidence type="ECO:0000313" key="9">
    <source>
        <dbReference type="Proteomes" id="UP001239215"/>
    </source>
</evidence>
<keyword evidence="3 6" id="KW-1133">Transmembrane helix</keyword>
<feature type="region of interest" description="Disordered" evidence="5">
    <location>
        <begin position="1"/>
        <end position="27"/>
    </location>
</feature>
<dbReference type="SUPFAM" id="SSF103473">
    <property type="entry name" value="MFS general substrate transporter"/>
    <property type="match status" value="1"/>
</dbReference>
<evidence type="ECO:0000259" key="7">
    <source>
        <dbReference type="PROSITE" id="PS50850"/>
    </source>
</evidence>
<accession>A0AAJ1U2C5</accession>
<evidence type="ECO:0000256" key="2">
    <source>
        <dbReference type="ARBA" id="ARBA00022692"/>
    </source>
</evidence>
<keyword evidence="4 6" id="KW-0472">Membrane</keyword>
<dbReference type="Gene3D" id="1.20.1720.10">
    <property type="entry name" value="Multidrug resistance protein D"/>
    <property type="match status" value="1"/>
</dbReference>
<dbReference type="Gene3D" id="1.20.1250.20">
    <property type="entry name" value="MFS general substrate transporter like domains"/>
    <property type="match status" value="1"/>
</dbReference>
<dbReference type="GO" id="GO:0022857">
    <property type="term" value="F:transmembrane transporter activity"/>
    <property type="evidence" value="ECO:0007669"/>
    <property type="project" value="InterPro"/>
</dbReference>
<keyword evidence="2 6" id="KW-0812">Transmembrane</keyword>
<comment type="subcellular location">
    <subcellularLocation>
        <location evidence="1">Cell membrane</location>
        <topology evidence="1">Multi-pass membrane protein</topology>
    </subcellularLocation>
</comment>
<dbReference type="CDD" id="cd17321">
    <property type="entry name" value="MFS_MMR_MDR_like"/>
    <property type="match status" value="1"/>
</dbReference>
<feature type="transmembrane region" description="Helical" evidence="6">
    <location>
        <begin position="189"/>
        <end position="211"/>
    </location>
</feature>
<dbReference type="GO" id="GO:0005886">
    <property type="term" value="C:plasma membrane"/>
    <property type="evidence" value="ECO:0007669"/>
    <property type="project" value="UniProtKB-SubCell"/>
</dbReference>
<dbReference type="AlphaFoldDB" id="A0AAJ1U2C5"/>
<proteinExistence type="predicted"/>
<sequence length="499" mass="50937">MTDTTPATSAEHGAGAAVETDDQEQPDPQRWRVLGVSLVVGFMVLLDVTIVNVAVPSMRSGLDAAPGAIQWVVSGYALAFGLTLVTGGRLGDAYGRRRLMVIGLLGFVASSAAAGLAPDATWLVVARLVQGASAGLLTPQNSGLIQTLFRGRERGVAFGTFGLVVSVSSALGPVLGGLIIAIAGTEDGWRWIFLVNVPIGLVLLVPILRLVPGRDPSAGTGRVHLDLLGAVLLGATVLAVLVPVVNVEGGTVTLLPLLVLVPVFALAFVRWEHRVVRRGGAPLLDVGLLRRTPGYASGVTIGALYFTGFTGVFLVLSFFLQEGRGLTALEAGLHLCTFAIGSAVAAPIAGRMVDRVGRVLTVGALVVLLGALVVLALVAPAGLPLWLALSVPLLVAGVGGGAVVSPNMTLSLADVPTRMGGAAGGALQTGQRIGAAIGAAVTMTAYQVAIERLDDPDQALRWGIGTSVALLLAALAAAVWSWRAEPHPGAEASPASSSR</sequence>
<feature type="transmembrane region" description="Helical" evidence="6">
    <location>
        <begin position="385"/>
        <end position="404"/>
    </location>
</feature>
<dbReference type="InterPro" id="IPR020846">
    <property type="entry name" value="MFS_dom"/>
</dbReference>
<evidence type="ECO:0000256" key="6">
    <source>
        <dbReference type="SAM" id="Phobius"/>
    </source>
</evidence>
<evidence type="ECO:0000256" key="4">
    <source>
        <dbReference type="ARBA" id="ARBA00023136"/>
    </source>
</evidence>
<evidence type="ECO:0000256" key="1">
    <source>
        <dbReference type="ARBA" id="ARBA00004651"/>
    </source>
</evidence>
<feature type="transmembrane region" description="Helical" evidence="6">
    <location>
        <begin position="356"/>
        <end position="379"/>
    </location>
</feature>
<feature type="transmembrane region" description="Helical" evidence="6">
    <location>
        <begin position="331"/>
        <end position="349"/>
    </location>
</feature>
<feature type="transmembrane region" description="Helical" evidence="6">
    <location>
        <begin position="223"/>
        <end position="245"/>
    </location>
</feature>
<evidence type="ECO:0000256" key="3">
    <source>
        <dbReference type="ARBA" id="ARBA00022989"/>
    </source>
</evidence>
<dbReference type="RefSeq" id="WP_307199584.1">
    <property type="nucleotide sequence ID" value="NZ_JAUTAN010000001.1"/>
</dbReference>
<dbReference type="Proteomes" id="UP001239215">
    <property type="component" value="Unassembled WGS sequence"/>
</dbReference>
<dbReference type="InterPro" id="IPR011701">
    <property type="entry name" value="MFS"/>
</dbReference>
<dbReference type="EMBL" id="JAUTAN010000001">
    <property type="protein sequence ID" value="MDQ1104208.1"/>
    <property type="molecule type" value="Genomic_DNA"/>
</dbReference>
<feature type="transmembrane region" description="Helical" evidence="6">
    <location>
        <begin position="251"/>
        <end position="269"/>
    </location>
</feature>
<comment type="caution">
    <text evidence="8">The sequence shown here is derived from an EMBL/GenBank/DDBJ whole genome shotgun (WGS) entry which is preliminary data.</text>
</comment>
<dbReference type="PANTHER" id="PTHR42718:SF39">
    <property type="entry name" value="ACTINORHODIN TRANSPORTER-RELATED"/>
    <property type="match status" value="1"/>
</dbReference>
<feature type="transmembrane region" description="Helical" evidence="6">
    <location>
        <begin position="33"/>
        <end position="55"/>
    </location>
</feature>
<evidence type="ECO:0000313" key="8">
    <source>
        <dbReference type="EMBL" id="MDQ1104208.1"/>
    </source>
</evidence>
<name>A0AAJ1U2C5_9ACTN</name>
<evidence type="ECO:0000256" key="5">
    <source>
        <dbReference type="SAM" id="MobiDB-lite"/>
    </source>
</evidence>
<dbReference type="PANTHER" id="PTHR42718">
    <property type="entry name" value="MAJOR FACILITATOR SUPERFAMILY MULTIDRUG TRANSPORTER MFSC"/>
    <property type="match status" value="1"/>
</dbReference>
<dbReference type="PROSITE" id="PS50850">
    <property type="entry name" value="MFS"/>
    <property type="match status" value="1"/>
</dbReference>
<dbReference type="Pfam" id="PF07690">
    <property type="entry name" value="MFS_1"/>
    <property type="match status" value="1"/>
</dbReference>
<feature type="transmembrane region" description="Helical" evidence="6">
    <location>
        <begin position="156"/>
        <end position="183"/>
    </location>
</feature>
<reference evidence="8" key="1">
    <citation type="submission" date="2023-07" db="EMBL/GenBank/DDBJ databases">
        <title>Functional and genomic diversity of the sorghum phyllosphere microbiome.</title>
        <authorList>
            <person name="Shade A."/>
        </authorList>
    </citation>
    <scope>NUCLEOTIDE SEQUENCE</scope>
    <source>
        <strain evidence="8">SORGH_AS_1067</strain>
    </source>
</reference>
<feature type="transmembrane region" description="Helical" evidence="6">
    <location>
        <begin position="462"/>
        <end position="482"/>
    </location>
</feature>
<feature type="transmembrane region" description="Helical" evidence="6">
    <location>
        <begin position="67"/>
        <end position="87"/>
    </location>
</feature>